<dbReference type="Proteomes" id="UP001596091">
    <property type="component" value="Unassembled WGS sequence"/>
</dbReference>
<gene>
    <name evidence="1" type="ORF">ACFPT7_22055</name>
</gene>
<accession>A0ABW1ELP9</accession>
<reference evidence="2" key="1">
    <citation type="journal article" date="2019" name="Int. J. Syst. Evol. Microbiol.">
        <title>The Global Catalogue of Microorganisms (GCM) 10K type strain sequencing project: providing services to taxonomists for standard genome sequencing and annotation.</title>
        <authorList>
            <consortium name="The Broad Institute Genomics Platform"/>
            <consortium name="The Broad Institute Genome Sequencing Center for Infectious Disease"/>
            <person name="Wu L."/>
            <person name="Ma J."/>
        </authorList>
    </citation>
    <scope>NUCLEOTIDE SEQUENCE [LARGE SCALE GENOMIC DNA]</scope>
    <source>
        <strain evidence="2">JCM 4087</strain>
    </source>
</reference>
<sequence length="281" mass="31106">MGAAARRIPFRTAAGTSHRRRGAGFITTNYDQLIEAALTSFKKQFAASYSAGEPAIGSLLGNQTQGPFLVKLHGSSNGGAIVLSTEEYDRAYLMNPQITAFLSAVMLKYHVVFIGCSLEDEILRIRRKLFEDFGHQLPIAYALLPKNDENLARRTWLKKWVGIESILYNTFGNHRAVDRFLRLSGRTEPNIDLGGVDSIAAVSRLSVDERMKRIGQINRDLIQVVRKSGGHDISHLDLVDFKGSGSGGGPLESMTSDERVYRMLYLVSIGLIRETQDSSGR</sequence>
<dbReference type="RefSeq" id="WP_377819866.1">
    <property type="nucleotide sequence ID" value="NZ_JBHSPH010000010.1"/>
</dbReference>
<dbReference type="Pfam" id="PF13289">
    <property type="entry name" value="SIR2_2"/>
    <property type="match status" value="1"/>
</dbReference>
<protein>
    <submittedName>
        <fullName evidence="1">SIR2 family protein</fullName>
    </submittedName>
</protein>
<organism evidence="1 2">
    <name type="scientific">Acidicapsa dinghuensis</name>
    <dbReference type="NCBI Taxonomy" id="2218256"/>
    <lineage>
        <taxon>Bacteria</taxon>
        <taxon>Pseudomonadati</taxon>
        <taxon>Acidobacteriota</taxon>
        <taxon>Terriglobia</taxon>
        <taxon>Terriglobales</taxon>
        <taxon>Acidobacteriaceae</taxon>
        <taxon>Acidicapsa</taxon>
    </lineage>
</organism>
<name>A0ABW1ELP9_9BACT</name>
<proteinExistence type="predicted"/>
<dbReference type="EMBL" id="JBHSPH010000010">
    <property type="protein sequence ID" value="MFC5865008.1"/>
    <property type="molecule type" value="Genomic_DNA"/>
</dbReference>
<evidence type="ECO:0000313" key="1">
    <source>
        <dbReference type="EMBL" id="MFC5865008.1"/>
    </source>
</evidence>
<comment type="caution">
    <text evidence="1">The sequence shown here is derived from an EMBL/GenBank/DDBJ whole genome shotgun (WGS) entry which is preliminary data.</text>
</comment>
<keyword evidence="2" id="KW-1185">Reference proteome</keyword>
<evidence type="ECO:0000313" key="2">
    <source>
        <dbReference type="Proteomes" id="UP001596091"/>
    </source>
</evidence>